<dbReference type="GO" id="GO:0016020">
    <property type="term" value="C:membrane"/>
    <property type="evidence" value="ECO:0007669"/>
    <property type="project" value="UniProtKB-SubCell"/>
</dbReference>
<sequence>MDSEAGPVKHSTEADQQKSEVPVVVAREPVIEDISNMRYGILDVPVWYETILLGFQHYLTMLGSTVLIPFLIIPPMGGTPEDLAAVIGTIFFISGIITLVQTIAGDRLPIIQGGSFAYLTPTFAVIAQIKSRYDWQDAQDGTNHERFLVTMREVQGGVIGSAFFIMFFSMSGLLRAVLHYISPITGKKAPLVYFNLHRMAVNIAIVGLSLYSAGFSGVANCPQLGLPMIAALIITSQYLRSVGLPKRIPFIGGMRCFEMFPVVISIVIVWVYAVIVTEAGAYDNASADTQKYCRTDQSDVLSNSPWFRWPYFCQWGTPTFSWSSTLTMLAGAISAMVESLGDYYAAARICGAPVPPPQVISRAVTFQGFSCVLAGLIGTGNATTAYNENIGAMQLTRVGSRRVIQVGACIAIIISVIGKFGGIFASLPQAMVSGLFCVMFGLIAAVGISQLQFTDMNSPRNIFITGLGLYLSLSIPDYFTQYTTKNDHGPINTGSHEVNDIFNSIFATGPAVALIITLFLDNTIPGSRKERGLHVWQQLDADGTDWWEDDHMNRVYGWPFGLTRKWQGFIKPYRLKWNSFWSTLCTKCTSCCTKKQSTMPV</sequence>
<feature type="transmembrane region" description="Helical" evidence="7">
    <location>
        <begin position="199"/>
        <end position="218"/>
    </location>
</feature>
<name>I0YXM6_COCSC</name>
<dbReference type="EMBL" id="AGSI01000008">
    <property type="protein sequence ID" value="EIE23145.1"/>
    <property type="molecule type" value="Genomic_DNA"/>
</dbReference>
<feature type="transmembrane region" description="Helical" evidence="7">
    <location>
        <begin position="46"/>
        <end position="71"/>
    </location>
</feature>
<keyword evidence="4 7" id="KW-1133">Transmembrane helix</keyword>
<comment type="caution">
    <text evidence="8">The sequence shown here is derived from an EMBL/GenBank/DDBJ whole genome shotgun (WGS) entry which is preliminary data.</text>
</comment>
<dbReference type="InterPro" id="IPR006043">
    <property type="entry name" value="NCS2"/>
</dbReference>
<gene>
    <name evidence="8" type="ORF">COCSUDRAFT_47512</name>
</gene>
<feature type="region of interest" description="Disordered" evidence="6">
    <location>
        <begin position="1"/>
        <end position="20"/>
    </location>
</feature>
<evidence type="ECO:0000256" key="2">
    <source>
        <dbReference type="ARBA" id="ARBA00008821"/>
    </source>
</evidence>
<feature type="transmembrane region" description="Helical" evidence="7">
    <location>
        <begin position="403"/>
        <end position="424"/>
    </location>
</feature>
<comment type="similarity">
    <text evidence="2">Belongs to the nucleobase:cation symporter-2 (NCS2) (TC 2.A.40) family.</text>
</comment>
<organism evidence="8 9">
    <name type="scientific">Coccomyxa subellipsoidea (strain C-169)</name>
    <name type="common">Green microalga</name>
    <dbReference type="NCBI Taxonomy" id="574566"/>
    <lineage>
        <taxon>Eukaryota</taxon>
        <taxon>Viridiplantae</taxon>
        <taxon>Chlorophyta</taxon>
        <taxon>core chlorophytes</taxon>
        <taxon>Trebouxiophyceae</taxon>
        <taxon>Trebouxiophyceae incertae sedis</taxon>
        <taxon>Coccomyxaceae</taxon>
        <taxon>Coccomyxa</taxon>
        <taxon>Coccomyxa subellipsoidea</taxon>
    </lineage>
</organism>
<evidence type="ECO:0000256" key="4">
    <source>
        <dbReference type="ARBA" id="ARBA00022989"/>
    </source>
</evidence>
<dbReference type="Proteomes" id="UP000007264">
    <property type="component" value="Unassembled WGS sequence"/>
</dbReference>
<feature type="transmembrane region" description="Helical" evidence="7">
    <location>
        <begin position="501"/>
        <end position="520"/>
    </location>
</feature>
<accession>I0YXM6</accession>
<dbReference type="RefSeq" id="XP_005647689.1">
    <property type="nucleotide sequence ID" value="XM_005647632.1"/>
</dbReference>
<evidence type="ECO:0000313" key="8">
    <source>
        <dbReference type="EMBL" id="EIE23145.1"/>
    </source>
</evidence>
<dbReference type="OrthoDB" id="1641903at2759"/>
<comment type="subcellular location">
    <subcellularLocation>
        <location evidence="1">Membrane</location>
        <topology evidence="1">Multi-pass membrane protein</topology>
    </subcellularLocation>
</comment>
<evidence type="ECO:0000256" key="6">
    <source>
        <dbReference type="SAM" id="MobiDB-lite"/>
    </source>
</evidence>
<feature type="transmembrane region" description="Helical" evidence="7">
    <location>
        <begin position="430"/>
        <end position="449"/>
    </location>
</feature>
<protein>
    <recommendedName>
        <fullName evidence="10">Xanthine/uracil permease</fullName>
    </recommendedName>
</protein>
<reference evidence="8 9" key="1">
    <citation type="journal article" date="2012" name="Genome Biol.">
        <title>The genome of the polar eukaryotic microalga coccomyxa subellipsoidea reveals traits of cold adaptation.</title>
        <authorList>
            <person name="Blanc G."/>
            <person name="Agarkova I."/>
            <person name="Grimwood J."/>
            <person name="Kuo A."/>
            <person name="Brueggeman A."/>
            <person name="Dunigan D."/>
            <person name="Gurnon J."/>
            <person name="Ladunga I."/>
            <person name="Lindquist E."/>
            <person name="Lucas S."/>
            <person name="Pangilinan J."/>
            <person name="Proschold T."/>
            <person name="Salamov A."/>
            <person name="Schmutz J."/>
            <person name="Weeks D."/>
            <person name="Yamada T."/>
            <person name="Claverie J.M."/>
            <person name="Grigoriev I."/>
            <person name="Van Etten J."/>
            <person name="Lomsadze A."/>
            <person name="Borodovsky M."/>
        </authorList>
    </citation>
    <scope>NUCLEOTIDE SEQUENCE [LARGE SCALE GENOMIC DNA]</scope>
    <source>
        <strain evidence="8 9">C-169</strain>
    </source>
</reference>
<evidence type="ECO:0008006" key="10">
    <source>
        <dbReference type="Google" id="ProtNLM"/>
    </source>
</evidence>
<dbReference type="GeneID" id="17041133"/>
<proteinExistence type="inferred from homology"/>
<evidence type="ECO:0000256" key="1">
    <source>
        <dbReference type="ARBA" id="ARBA00004141"/>
    </source>
</evidence>
<feature type="transmembrane region" description="Helical" evidence="7">
    <location>
        <begin position="256"/>
        <end position="275"/>
    </location>
</feature>
<dbReference type="Pfam" id="PF00860">
    <property type="entry name" value="Xan_ur_permease"/>
    <property type="match status" value="1"/>
</dbReference>
<dbReference type="AlphaFoldDB" id="I0YXM6"/>
<evidence type="ECO:0000256" key="3">
    <source>
        <dbReference type="ARBA" id="ARBA00022692"/>
    </source>
</evidence>
<dbReference type="eggNOG" id="KOG1292">
    <property type="taxonomic scope" value="Eukaryota"/>
</dbReference>
<feature type="transmembrane region" description="Helical" evidence="7">
    <location>
        <begin position="83"/>
        <end position="104"/>
    </location>
</feature>
<evidence type="ECO:0000313" key="9">
    <source>
        <dbReference type="Proteomes" id="UP000007264"/>
    </source>
</evidence>
<dbReference type="STRING" id="574566.I0YXM6"/>
<keyword evidence="9" id="KW-1185">Reference proteome</keyword>
<dbReference type="GO" id="GO:0022857">
    <property type="term" value="F:transmembrane transporter activity"/>
    <property type="evidence" value="ECO:0007669"/>
    <property type="project" value="InterPro"/>
</dbReference>
<evidence type="ECO:0000256" key="7">
    <source>
        <dbReference type="SAM" id="Phobius"/>
    </source>
</evidence>
<evidence type="ECO:0000256" key="5">
    <source>
        <dbReference type="ARBA" id="ARBA00023136"/>
    </source>
</evidence>
<keyword evidence="5 7" id="KW-0472">Membrane</keyword>
<feature type="transmembrane region" description="Helical" evidence="7">
    <location>
        <begin position="461"/>
        <end position="481"/>
    </location>
</feature>
<keyword evidence="3 7" id="KW-0812">Transmembrane</keyword>
<feature type="transmembrane region" description="Helical" evidence="7">
    <location>
        <begin position="158"/>
        <end position="178"/>
    </location>
</feature>
<dbReference type="PANTHER" id="PTHR11119">
    <property type="entry name" value="XANTHINE-URACIL / VITAMIN C PERMEASE FAMILY MEMBER"/>
    <property type="match status" value="1"/>
</dbReference>
<dbReference type="KEGG" id="csl:COCSUDRAFT_47512"/>